<dbReference type="Pfam" id="PF00235">
    <property type="entry name" value="Profilin"/>
    <property type="match status" value="1"/>
</dbReference>
<dbReference type="EMBL" id="ML978128">
    <property type="protein sequence ID" value="KAF2097241.1"/>
    <property type="molecule type" value="Genomic_DNA"/>
</dbReference>
<dbReference type="PANTHER" id="PTHR11604">
    <property type="entry name" value="PROFILIN"/>
    <property type="match status" value="1"/>
</dbReference>
<sequence>MSWDAYVNTSLVGTGNFDKAAIFSADGTSVWAATPGWNISVDEMKKVVGCLAKETDRNDAYGSGLHLAGERFVLTGADEKELKLKHGKEGAFIVKSTQAILIGHYPETVQPGSANTVIGQLGDYLVSVGY</sequence>
<evidence type="ECO:0000256" key="5">
    <source>
        <dbReference type="ARBA" id="ARBA00023212"/>
    </source>
</evidence>
<dbReference type="OrthoDB" id="421374at2759"/>
<evidence type="ECO:0000256" key="3">
    <source>
        <dbReference type="ARBA" id="ARBA00022490"/>
    </source>
</evidence>
<dbReference type="Proteomes" id="UP000799772">
    <property type="component" value="Unassembled WGS sequence"/>
</dbReference>
<evidence type="ECO:0000256" key="6">
    <source>
        <dbReference type="RuleBase" id="RU003909"/>
    </source>
</evidence>
<gene>
    <name evidence="7" type="ORF">NA57DRAFT_77494</name>
</gene>
<accession>A0A9P4M401</accession>
<dbReference type="InterPro" id="IPR036140">
    <property type="entry name" value="PFN_sf"/>
</dbReference>
<organism evidence="7 8">
    <name type="scientific">Rhizodiscina lignyota</name>
    <dbReference type="NCBI Taxonomy" id="1504668"/>
    <lineage>
        <taxon>Eukaryota</taxon>
        <taxon>Fungi</taxon>
        <taxon>Dikarya</taxon>
        <taxon>Ascomycota</taxon>
        <taxon>Pezizomycotina</taxon>
        <taxon>Dothideomycetes</taxon>
        <taxon>Pleosporomycetidae</taxon>
        <taxon>Aulographales</taxon>
        <taxon>Rhizodiscinaceae</taxon>
        <taxon>Rhizodiscina</taxon>
    </lineage>
</organism>
<name>A0A9P4M401_9PEZI</name>
<comment type="similarity">
    <text evidence="2 6">Belongs to the profilin family.</text>
</comment>
<reference evidence="7" key="1">
    <citation type="journal article" date="2020" name="Stud. Mycol.">
        <title>101 Dothideomycetes genomes: a test case for predicting lifestyles and emergence of pathogens.</title>
        <authorList>
            <person name="Haridas S."/>
            <person name="Albert R."/>
            <person name="Binder M."/>
            <person name="Bloem J."/>
            <person name="Labutti K."/>
            <person name="Salamov A."/>
            <person name="Andreopoulos B."/>
            <person name="Baker S."/>
            <person name="Barry K."/>
            <person name="Bills G."/>
            <person name="Bluhm B."/>
            <person name="Cannon C."/>
            <person name="Castanera R."/>
            <person name="Culley D."/>
            <person name="Daum C."/>
            <person name="Ezra D."/>
            <person name="Gonzalez J."/>
            <person name="Henrissat B."/>
            <person name="Kuo A."/>
            <person name="Liang C."/>
            <person name="Lipzen A."/>
            <person name="Lutzoni F."/>
            <person name="Magnuson J."/>
            <person name="Mondo S."/>
            <person name="Nolan M."/>
            <person name="Ohm R."/>
            <person name="Pangilinan J."/>
            <person name="Park H.-J."/>
            <person name="Ramirez L."/>
            <person name="Alfaro M."/>
            <person name="Sun H."/>
            <person name="Tritt A."/>
            <person name="Yoshinaga Y."/>
            <person name="Zwiers L.-H."/>
            <person name="Turgeon B."/>
            <person name="Goodwin S."/>
            <person name="Spatafora J."/>
            <person name="Crous P."/>
            <person name="Grigoriev I."/>
        </authorList>
    </citation>
    <scope>NUCLEOTIDE SEQUENCE</scope>
    <source>
        <strain evidence="7">CBS 133067</strain>
    </source>
</reference>
<dbReference type="InterPro" id="IPR048278">
    <property type="entry name" value="PFN"/>
</dbReference>
<evidence type="ECO:0000256" key="4">
    <source>
        <dbReference type="ARBA" id="ARBA00023203"/>
    </source>
</evidence>
<dbReference type="SUPFAM" id="SSF55770">
    <property type="entry name" value="Profilin (actin-binding protein)"/>
    <property type="match status" value="1"/>
</dbReference>
<dbReference type="PANTHER" id="PTHR11604:SF0">
    <property type="entry name" value="PROFILIN"/>
    <property type="match status" value="1"/>
</dbReference>
<dbReference type="GO" id="GO:0005938">
    <property type="term" value="C:cell cortex"/>
    <property type="evidence" value="ECO:0007669"/>
    <property type="project" value="TreeGrafter"/>
</dbReference>
<comment type="caution">
    <text evidence="7">The sequence shown here is derived from an EMBL/GenBank/DDBJ whole genome shotgun (WGS) entry which is preliminary data.</text>
</comment>
<keyword evidence="8" id="KW-1185">Reference proteome</keyword>
<keyword evidence="3" id="KW-0963">Cytoplasm</keyword>
<dbReference type="CDD" id="cd00148">
    <property type="entry name" value="PROF"/>
    <property type="match status" value="1"/>
</dbReference>
<comment type="subcellular location">
    <subcellularLocation>
        <location evidence="1">Cytoplasm</location>
        <location evidence="1">Cytoskeleton</location>
    </subcellularLocation>
</comment>
<evidence type="ECO:0000313" key="7">
    <source>
        <dbReference type="EMBL" id="KAF2097241.1"/>
    </source>
</evidence>
<dbReference type="AlphaFoldDB" id="A0A9P4M401"/>
<dbReference type="InterPro" id="IPR005455">
    <property type="entry name" value="PFN_euk"/>
</dbReference>
<protein>
    <recommendedName>
        <fullName evidence="6">Profilin</fullName>
    </recommendedName>
</protein>
<dbReference type="PRINTS" id="PR01640">
    <property type="entry name" value="PROFILINPLNT"/>
</dbReference>
<dbReference type="Gene3D" id="3.30.450.30">
    <property type="entry name" value="Dynein light chain 2a, cytoplasmic"/>
    <property type="match status" value="1"/>
</dbReference>
<dbReference type="GO" id="GO:0003785">
    <property type="term" value="F:actin monomer binding"/>
    <property type="evidence" value="ECO:0007669"/>
    <property type="project" value="TreeGrafter"/>
</dbReference>
<keyword evidence="5" id="KW-0206">Cytoskeleton</keyword>
<keyword evidence="4 6" id="KW-0009">Actin-binding</keyword>
<evidence type="ECO:0000313" key="8">
    <source>
        <dbReference type="Proteomes" id="UP000799772"/>
    </source>
</evidence>
<evidence type="ECO:0000256" key="1">
    <source>
        <dbReference type="ARBA" id="ARBA00004245"/>
    </source>
</evidence>
<proteinExistence type="inferred from homology"/>
<evidence type="ECO:0000256" key="2">
    <source>
        <dbReference type="ARBA" id="ARBA00010058"/>
    </source>
</evidence>
<dbReference type="GO" id="GO:0005856">
    <property type="term" value="C:cytoskeleton"/>
    <property type="evidence" value="ECO:0007669"/>
    <property type="project" value="UniProtKB-SubCell"/>
</dbReference>
<dbReference type="SMART" id="SM00392">
    <property type="entry name" value="PROF"/>
    <property type="match status" value="1"/>
</dbReference>